<dbReference type="AlphaFoldDB" id="A0A286GVU1"/>
<feature type="transmembrane region" description="Helical" evidence="1">
    <location>
        <begin position="6"/>
        <end position="27"/>
    </location>
</feature>
<dbReference type="GO" id="GO:0008137">
    <property type="term" value="F:NADH dehydrogenase (ubiquinone) activity"/>
    <property type="evidence" value="ECO:0007669"/>
    <property type="project" value="UniProtKB-UniRule"/>
</dbReference>
<dbReference type="RefSeq" id="WP_245913538.1">
    <property type="nucleotide sequence ID" value="NZ_OCNJ01000009.1"/>
</dbReference>
<keyword evidence="1" id="KW-1133">Transmembrane helix</keyword>
<comment type="function">
    <text evidence="1">NDH-1 shuttles electrons from NADH, via FMN and iron-sulfur (Fe-S) centers, to quinones in the respiratory chain. Couples the redox reaction to proton translocation (for every two electrons transferred, four hydrogen ions are translocated across the cytoplasmic membrane), and thus conserves the redox energy in a proton gradient.</text>
</comment>
<dbReference type="GO" id="GO:0048038">
    <property type="term" value="F:quinone binding"/>
    <property type="evidence" value="ECO:0007669"/>
    <property type="project" value="UniProtKB-UniRule"/>
</dbReference>
<dbReference type="EC" id="7.1.1.-" evidence="1"/>
<evidence type="ECO:0000313" key="3">
    <source>
        <dbReference type="EMBL" id="SOD99612.1"/>
    </source>
</evidence>
<protein>
    <recommendedName>
        <fullName evidence="1">NADH-quinone oxidoreductase subunit J</fullName>
        <ecNumber evidence="1">7.1.1.-</ecNumber>
    </recommendedName>
</protein>
<accession>A0A286GVU1</accession>
<keyword evidence="1" id="KW-1003">Cell membrane</keyword>
<comment type="subcellular location">
    <subcellularLocation>
        <location evidence="1">Cell membrane</location>
        <topology evidence="1">Multi-pass membrane protein</topology>
    </subcellularLocation>
</comment>
<keyword evidence="1" id="KW-0874">Quinone</keyword>
<comment type="catalytic activity">
    <reaction evidence="1">
        <text>a quinone + NADH + 5 H(+)(in) = a quinol + NAD(+) + 4 H(+)(out)</text>
        <dbReference type="Rhea" id="RHEA:57888"/>
        <dbReference type="ChEBI" id="CHEBI:15378"/>
        <dbReference type="ChEBI" id="CHEBI:24646"/>
        <dbReference type="ChEBI" id="CHEBI:57540"/>
        <dbReference type="ChEBI" id="CHEBI:57945"/>
        <dbReference type="ChEBI" id="CHEBI:132124"/>
    </reaction>
</comment>
<sequence length="209" mass="22040">MMGFTATDALFAALSLAAVVAGWRVFATDSMVRASFLLLLSFLAVAGILLLLAAPYIGIATIFMMAVEMMVMAVFMVMFMMNPAGLNPMMMVHQHRLSIAAGVIAFLGLSAAVLLSDLPDDPVDPARPVVRDLGHELLGPSMLVFETAGITLLATMIAAVVLASRPGRYGPSDEGSRPPGLVPGGEPAGRKPEDDQGEGGGHHHHHHHH</sequence>
<dbReference type="GO" id="GO:0005886">
    <property type="term" value="C:plasma membrane"/>
    <property type="evidence" value="ECO:0007669"/>
    <property type="project" value="UniProtKB-SubCell"/>
</dbReference>
<evidence type="ECO:0000256" key="2">
    <source>
        <dbReference type="SAM" id="MobiDB-lite"/>
    </source>
</evidence>
<evidence type="ECO:0000256" key="1">
    <source>
        <dbReference type="RuleBase" id="RU004429"/>
    </source>
</evidence>
<keyword evidence="1" id="KW-0472">Membrane</keyword>
<keyword evidence="1" id="KW-0520">NAD</keyword>
<evidence type="ECO:0000313" key="4">
    <source>
        <dbReference type="Proteomes" id="UP000219621"/>
    </source>
</evidence>
<dbReference type="InterPro" id="IPR042106">
    <property type="entry name" value="Nuo/plastoQ_OxRdtase_6_NuoJ"/>
</dbReference>
<keyword evidence="1" id="KW-0812">Transmembrane</keyword>
<dbReference type="Pfam" id="PF00499">
    <property type="entry name" value="Oxidored_q3"/>
    <property type="match status" value="1"/>
</dbReference>
<comment type="similarity">
    <text evidence="1">Belongs to the complex I subunit 6 family.</text>
</comment>
<feature type="region of interest" description="Disordered" evidence="2">
    <location>
        <begin position="169"/>
        <end position="209"/>
    </location>
</feature>
<proteinExistence type="inferred from homology"/>
<organism evidence="3 4">
    <name type="scientific">Caenispirillum bisanense</name>
    <dbReference type="NCBI Taxonomy" id="414052"/>
    <lineage>
        <taxon>Bacteria</taxon>
        <taxon>Pseudomonadati</taxon>
        <taxon>Pseudomonadota</taxon>
        <taxon>Alphaproteobacteria</taxon>
        <taxon>Rhodospirillales</taxon>
        <taxon>Novispirillaceae</taxon>
        <taxon>Caenispirillum</taxon>
    </lineage>
</organism>
<feature type="transmembrane region" description="Helical" evidence="1">
    <location>
        <begin position="59"/>
        <end position="79"/>
    </location>
</feature>
<dbReference type="Proteomes" id="UP000219621">
    <property type="component" value="Unassembled WGS sequence"/>
</dbReference>
<dbReference type="Gene3D" id="1.20.120.1200">
    <property type="entry name" value="NADH-ubiquinone/plastoquinone oxidoreductase chain 6, subunit NuoJ"/>
    <property type="match status" value="1"/>
</dbReference>
<feature type="transmembrane region" description="Helical" evidence="1">
    <location>
        <begin position="99"/>
        <end position="118"/>
    </location>
</feature>
<reference evidence="3 4" key="1">
    <citation type="submission" date="2017-09" db="EMBL/GenBank/DDBJ databases">
        <authorList>
            <person name="Ehlers B."/>
            <person name="Leendertz F.H."/>
        </authorList>
    </citation>
    <scope>NUCLEOTIDE SEQUENCE [LARGE SCALE GENOMIC DNA]</scope>
    <source>
        <strain evidence="3 4">USBA 140</strain>
    </source>
</reference>
<feature type="transmembrane region" description="Helical" evidence="1">
    <location>
        <begin position="34"/>
        <end position="53"/>
    </location>
</feature>
<feature type="transmembrane region" description="Helical" evidence="1">
    <location>
        <begin position="138"/>
        <end position="162"/>
    </location>
</feature>
<gene>
    <name evidence="3" type="ORF">SAMN05421508_10989</name>
</gene>
<keyword evidence="4" id="KW-1185">Reference proteome</keyword>
<dbReference type="InterPro" id="IPR001457">
    <property type="entry name" value="NADH_UbQ/plastoQ_OxRdtase_su6"/>
</dbReference>
<name>A0A286GVU1_9PROT</name>
<dbReference type="EMBL" id="OCNJ01000009">
    <property type="protein sequence ID" value="SOD99612.1"/>
    <property type="molecule type" value="Genomic_DNA"/>
</dbReference>